<dbReference type="SUPFAM" id="SSF54631">
    <property type="entry name" value="CBS-domain pair"/>
    <property type="match status" value="1"/>
</dbReference>
<dbReference type="CDD" id="cd00038">
    <property type="entry name" value="CAP_ED"/>
    <property type="match status" value="1"/>
</dbReference>
<dbReference type="SUPFAM" id="SSF51206">
    <property type="entry name" value="cAMP-binding domain-like"/>
    <property type="match status" value="1"/>
</dbReference>
<dbReference type="Pfam" id="PF10335">
    <property type="entry name" value="DUF294_C"/>
    <property type="match status" value="1"/>
</dbReference>
<dbReference type="GO" id="GO:0008773">
    <property type="term" value="F:[protein-PII] uridylyltransferase activity"/>
    <property type="evidence" value="ECO:0007669"/>
    <property type="project" value="InterPro"/>
</dbReference>
<feature type="domain" description="CBS" evidence="4">
    <location>
        <begin position="213"/>
        <end position="268"/>
    </location>
</feature>
<dbReference type="RefSeq" id="WP_176216906.1">
    <property type="nucleotide sequence ID" value="NZ_FWXD01000013.1"/>
</dbReference>
<evidence type="ECO:0000259" key="3">
    <source>
        <dbReference type="PROSITE" id="PS50042"/>
    </source>
</evidence>
<feature type="domain" description="Cyclic nucleotide-binding" evidence="3">
    <location>
        <begin position="11"/>
        <end position="56"/>
    </location>
</feature>
<dbReference type="AlphaFoldDB" id="A0A1W1XQP9"/>
<dbReference type="Pfam" id="PF00027">
    <property type="entry name" value="cNMP_binding"/>
    <property type="match status" value="1"/>
</dbReference>
<dbReference type="InterPro" id="IPR005105">
    <property type="entry name" value="GlnD_Uridyltrans_N"/>
</dbReference>
<keyword evidence="6" id="KW-1185">Reference proteome</keyword>
<name>A0A1W1XQP9_9NEIS</name>
<dbReference type="EMBL" id="FWXD01000013">
    <property type="protein sequence ID" value="SMC26197.1"/>
    <property type="molecule type" value="Genomic_DNA"/>
</dbReference>
<dbReference type="InterPro" id="IPR051257">
    <property type="entry name" value="Diverse_CBS-Domain"/>
</dbReference>
<dbReference type="PANTHER" id="PTHR43080:SF2">
    <property type="entry name" value="CBS DOMAIN-CONTAINING PROTEIN"/>
    <property type="match status" value="1"/>
</dbReference>
<dbReference type="Pfam" id="PF00571">
    <property type="entry name" value="CBS"/>
    <property type="match status" value="1"/>
</dbReference>
<protein>
    <submittedName>
        <fullName evidence="5">CBS domain-containing protein</fullName>
    </submittedName>
</protein>
<sequence>MAQLFDFRHPPFDSLSDVDHRRVESAADLAYFPAGSTVMAAGSPVDSLFVIAKGQMAEFEGSECRTVYGAQDSVDPRALISGSTGLDYRALDDTLAWQIPRSLLLELTQRNVQFAAYFYQSVAQKLAALADRPMQRELRPALVAKVQQTYITPPIWLTDDDTVLIAAEQMRARHCSTVLVRGPLGPGVFTLSDLRNVVIDGRNPAETPLGDYAQRTLHTVDEDAHVFEAMLTMARHTVQRVLVTRAGAIVGVLEQVNLLSYLSNNSQIVATQIERAGSVAELKSAADSMTRLVELLHGSGVKVTLIAGLVSELHRKMLARLFALLAPADMLDHVCLLMLGSEGRGEQILPTDQDNALIIADGYDHPQLAEVCEQFNAALITLGYPPCPGDIMARNPFWRRSVHGFRHALDEWVDSASGENVMHLAIWSDAVAVAGQVQLLTTLQQHLGRRVQGNDAYLGRFAFVIEQFDQQPGLLSQWLGHHDTDIDLKKAGIFPIVHGVRTLALAHGVPASNSYQRLDQLASQGHLSTTLAQDLAESLALLQGLYLKTGLQRRQRGEAVSYRISPAQLGTLERDLLKDALKVVRQFRALLRQRYHLQAL</sequence>
<dbReference type="PROSITE" id="PS50042">
    <property type="entry name" value="CNMP_BINDING_3"/>
    <property type="match status" value="1"/>
</dbReference>
<dbReference type="Proteomes" id="UP000192761">
    <property type="component" value="Unassembled WGS sequence"/>
</dbReference>
<evidence type="ECO:0000256" key="2">
    <source>
        <dbReference type="PROSITE-ProRule" id="PRU00703"/>
    </source>
</evidence>
<evidence type="ECO:0000256" key="1">
    <source>
        <dbReference type="ARBA" id="ARBA00023122"/>
    </source>
</evidence>
<accession>A0A1W1XQP9</accession>
<dbReference type="InterPro" id="IPR014710">
    <property type="entry name" value="RmlC-like_jellyroll"/>
</dbReference>
<dbReference type="InterPro" id="IPR000595">
    <property type="entry name" value="cNMP-bd_dom"/>
</dbReference>
<dbReference type="Pfam" id="PF03445">
    <property type="entry name" value="DUF294"/>
    <property type="match status" value="1"/>
</dbReference>
<evidence type="ECO:0000259" key="4">
    <source>
        <dbReference type="PROSITE" id="PS51371"/>
    </source>
</evidence>
<dbReference type="Gene3D" id="2.60.120.10">
    <property type="entry name" value="Jelly Rolls"/>
    <property type="match status" value="1"/>
</dbReference>
<gene>
    <name evidence="5" type="ORF">SAMN02745857_02419</name>
</gene>
<organism evidence="5 6">
    <name type="scientific">Andreprevotia lacus DSM 23236</name>
    <dbReference type="NCBI Taxonomy" id="1121001"/>
    <lineage>
        <taxon>Bacteria</taxon>
        <taxon>Pseudomonadati</taxon>
        <taxon>Pseudomonadota</taxon>
        <taxon>Betaproteobacteria</taxon>
        <taxon>Neisseriales</taxon>
        <taxon>Chitinibacteraceae</taxon>
        <taxon>Andreprevotia</taxon>
    </lineage>
</organism>
<evidence type="ECO:0000313" key="5">
    <source>
        <dbReference type="EMBL" id="SMC26197.1"/>
    </source>
</evidence>
<dbReference type="InterPro" id="IPR000644">
    <property type="entry name" value="CBS_dom"/>
</dbReference>
<proteinExistence type="predicted"/>
<dbReference type="STRING" id="1121001.SAMN02745857_02419"/>
<reference evidence="5 6" key="1">
    <citation type="submission" date="2017-04" db="EMBL/GenBank/DDBJ databases">
        <authorList>
            <person name="Afonso C.L."/>
            <person name="Miller P.J."/>
            <person name="Scott M.A."/>
            <person name="Spackman E."/>
            <person name="Goraichik I."/>
            <person name="Dimitrov K.M."/>
            <person name="Suarez D.L."/>
            <person name="Swayne D.E."/>
        </authorList>
    </citation>
    <scope>NUCLEOTIDE SEQUENCE [LARGE SCALE GENOMIC DNA]</scope>
    <source>
        <strain evidence="5 6">DSM 23236</strain>
    </source>
</reference>
<dbReference type="InterPro" id="IPR018490">
    <property type="entry name" value="cNMP-bd_dom_sf"/>
</dbReference>
<dbReference type="Gene3D" id="3.10.580.10">
    <property type="entry name" value="CBS-domain"/>
    <property type="match status" value="1"/>
</dbReference>
<dbReference type="PANTHER" id="PTHR43080">
    <property type="entry name" value="CBS DOMAIN-CONTAINING PROTEIN CBSX3, MITOCHONDRIAL"/>
    <property type="match status" value="1"/>
</dbReference>
<keyword evidence="1 2" id="KW-0129">CBS domain</keyword>
<dbReference type="PROSITE" id="PS51371">
    <property type="entry name" value="CBS"/>
    <property type="match status" value="1"/>
</dbReference>
<dbReference type="CDD" id="cd05401">
    <property type="entry name" value="NT_GlnE_GlnD_like"/>
    <property type="match status" value="1"/>
</dbReference>
<evidence type="ECO:0000313" key="6">
    <source>
        <dbReference type="Proteomes" id="UP000192761"/>
    </source>
</evidence>
<dbReference type="InterPro" id="IPR046342">
    <property type="entry name" value="CBS_dom_sf"/>
</dbReference>
<dbReference type="InterPro" id="IPR018821">
    <property type="entry name" value="DUF294_put_nucleoTrafse_sb-bd"/>
</dbReference>